<dbReference type="EMBL" id="JAUIZM010000007">
    <property type="protein sequence ID" value="KAK1374943.1"/>
    <property type="molecule type" value="Genomic_DNA"/>
</dbReference>
<evidence type="ECO:0000313" key="2">
    <source>
        <dbReference type="Proteomes" id="UP001237642"/>
    </source>
</evidence>
<dbReference type="AlphaFoldDB" id="A0AAD8MK14"/>
<name>A0AAD8MK14_9APIA</name>
<dbReference type="GO" id="GO:0004601">
    <property type="term" value="F:peroxidase activity"/>
    <property type="evidence" value="ECO:0007669"/>
    <property type="project" value="UniProtKB-KW"/>
</dbReference>
<evidence type="ECO:0000313" key="1">
    <source>
        <dbReference type="EMBL" id="KAK1374943.1"/>
    </source>
</evidence>
<proteinExistence type="predicted"/>
<gene>
    <name evidence="1" type="ORF">POM88_031136</name>
</gene>
<sequence length="155" mass="17507">MKFLKKIAGLLGFAKDESNELKDEQVNDGQRVDLDENQTRNLPRKGFSVPVQVPVDRAQPGPVLLPTSGRDGGVQGFKWYARRLRIDEEGDVADEFLDEVLPEVKTVSMTEGNKHRSLPTFEVKYSTLPAKVRSQVLTQGRIQHSVEHQGRLLWV</sequence>
<protein>
    <submittedName>
        <fullName evidence="1">Phospholipid hydroperoxide glutathione peroxidase</fullName>
    </submittedName>
</protein>
<comment type="caution">
    <text evidence="1">The sequence shown here is derived from an EMBL/GenBank/DDBJ whole genome shotgun (WGS) entry which is preliminary data.</text>
</comment>
<reference evidence="1" key="2">
    <citation type="submission" date="2023-05" db="EMBL/GenBank/DDBJ databases">
        <authorList>
            <person name="Schelkunov M.I."/>
        </authorList>
    </citation>
    <scope>NUCLEOTIDE SEQUENCE</scope>
    <source>
        <strain evidence="1">Hsosn_3</strain>
        <tissue evidence="1">Leaf</tissue>
    </source>
</reference>
<keyword evidence="1" id="KW-0575">Peroxidase</keyword>
<dbReference type="Proteomes" id="UP001237642">
    <property type="component" value="Unassembled WGS sequence"/>
</dbReference>
<dbReference type="PANTHER" id="PTHR35750">
    <property type="entry name" value="PHOSPHOLIPID HYDROPEROXIDE GLUTATHIONE PEROXIDASE"/>
    <property type="match status" value="1"/>
</dbReference>
<accession>A0AAD8MK14</accession>
<keyword evidence="2" id="KW-1185">Reference proteome</keyword>
<keyword evidence="1" id="KW-0560">Oxidoreductase</keyword>
<dbReference type="PANTHER" id="PTHR35750:SF1">
    <property type="entry name" value="PHOSPHOLIPID HYDROPEROXIDE GLUTATHIONE PEROXIDASE"/>
    <property type="match status" value="1"/>
</dbReference>
<organism evidence="1 2">
    <name type="scientific">Heracleum sosnowskyi</name>
    <dbReference type="NCBI Taxonomy" id="360622"/>
    <lineage>
        <taxon>Eukaryota</taxon>
        <taxon>Viridiplantae</taxon>
        <taxon>Streptophyta</taxon>
        <taxon>Embryophyta</taxon>
        <taxon>Tracheophyta</taxon>
        <taxon>Spermatophyta</taxon>
        <taxon>Magnoliopsida</taxon>
        <taxon>eudicotyledons</taxon>
        <taxon>Gunneridae</taxon>
        <taxon>Pentapetalae</taxon>
        <taxon>asterids</taxon>
        <taxon>campanulids</taxon>
        <taxon>Apiales</taxon>
        <taxon>Apiaceae</taxon>
        <taxon>Apioideae</taxon>
        <taxon>apioid superclade</taxon>
        <taxon>Tordylieae</taxon>
        <taxon>Tordyliinae</taxon>
        <taxon>Heracleum</taxon>
    </lineage>
</organism>
<reference evidence="1" key="1">
    <citation type="submission" date="2023-02" db="EMBL/GenBank/DDBJ databases">
        <title>Genome of toxic invasive species Heracleum sosnowskyi carries increased number of genes despite the absence of recent whole-genome duplications.</title>
        <authorList>
            <person name="Schelkunov M."/>
            <person name="Shtratnikova V."/>
            <person name="Makarenko M."/>
            <person name="Klepikova A."/>
            <person name="Omelchenko D."/>
            <person name="Novikova G."/>
            <person name="Obukhova E."/>
            <person name="Bogdanov V."/>
            <person name="Penin A."/>
            <person name="Logacheva M."/>
        </authorList>
    </citation>
    <scope>NUCLEOTIDE SEQUENCE</scope>
    <source>
        <strain evidence="1">Hsosn_3</strain>
        <tissue evidence="1">Leaf</tissue>
    </source>
</reference>